<evidence type="ECO:0000256" key="1">
    <source>
        <dbReference type="SAM" id="MobiDB-lite"/>
    </source>
</evidence>
<proteinExistence type="predicted"/>
<dbReference type="AlphaFoldDB" id="A0A2H3JYJ2"/>
<keyword evidence="3" id="KW-1185">Reference proteome</keyword>
<reference evidence="2 3" key="1">
    <citation type="journal article" date="2012" name="Science">
        <title>The Paleozoic origin of enzymatic lignin decomposition reconstructed from 31 fungal genomes.</title>
        <authorList>
            <person name="Floudas D."/>
            <person name="Binder M."/>
            <person name="Riley R."/>
            <person name="Barry K."/>
            <person name="Blanchette R.A."/>
            <person name="Henrissat B."/>
            <person name="Martinez A.T."/>
            <person name="Otillar R."/>
            <person name="Spatafora J.W."/>
            <person name="Yadav J.S."/>
            <person name="Aerts A."/>
            <person name="Benoit I."/>
            <person name="Boyd A."/>
            <person name="Carlson A."/>
            <person name="Copeland A."/>
            <person name="Coutinho P.M."/>
            <person name="de Vries R.P."/>
            <person name="Ferreira P."/>
            <person name="Findley K."/>
            <person name="Foster B."/>
            <person name="Gaskell J."/>
            <person name="Glotzer D."/>
            <person name="Gorecki P."/>
            <person name="Heitman J."/>
            <person name="Hesse C."/>
            <person name="Hori C."/>
            <person name="Igarashi K."/>
            <person name="Jurgens J.A."/>
            <person name="Kallen N."/>
            <person name="Kersten P."/>
            <person name="Kohler A."/>
            <person name="Kuees U."/>
            <person name="Kumar T.K.A."/>
            <person name="Kuo A."/>
            <person name="LaButti K."/>
            <person name="Larrondo L.F."/>
            <person name="Lindquist E."/>
            <person name="Ling A."/>
            <person name="Lombard V."/>
            <person name="Lucas S."/>
            <person name="Lundell T."/>
            <person name="Martin R."/>
            <person name="McLaughlin D.J."/>
            <person name="Morgenstern I."/>
            <person name="Morin E."/>
            <person name="Murat C."/>
            <person name="Nagy L.G."/>
            <person name="Nolan M."/>
            <person name="Ohm R.A."/>
            <person name="Patyshakuliyeva A."/>
            <person name="Rokas A."/>
            <person name="Ruiz-Duenas F.J."/>
            <person name="Sabat G."/>
            <person name="Salamov A."/>
            <person name="Samejima M."/>
            <person name="Schmutz J."/>
            <person name="Slot J.C."/>
            <person name="St John F."/>
            <person name="Stenlid J."/>
            <person name="Sun H."/>
            <person name="Sun S."/>
            <person name="Syed K."/>
            <person name="Tsang A."/>
            <person name="Wiebenga A."/>
            <person name="Young D."/>
            <person name="Pisabarro A."/>
            <person name="Eastwood D.C."/>
            <person name="Martin F."/>
            <person name="Cullen D."/>
            <person name="Grigoriev I.V."/>
            <person name="Hibbett D.S."/>
        </authorList>
    </citation>
    <scope>NUCLEOTIDE SEQUENCE [LARGE SCALE GENOMIC DNA]</scope>
    <source>
        <strain evidence="2 3">MD-104</strain>
    </source>
</reference>
<protein>
    <submittedName>
        <fullName evidence="2">Uncharacterized protein</fullName>
    </submittedName>
</protein>
<evidence type="ECO:0000313" key="3">
    <source>
        <dbReference type="Proteomes" id="UP000218811"/>
    </source>
</evidence>
<accession>A0A2H3JYJ2</accession>
<evidence type="ECO:0000313" key="2">
    <source>
        <dbReference type="EMBL" id="PCH41217.1"/>
    </source>
</evidence>
<gene>
    <name evidence="2" type="ORF">WOLCODRAFT_162901</name>
</gene>
<feature type="region of interest" description="Disordered" evidence="1">
    <location>
        <begin position="1"/>
        <end position="128"/>
    </location>
</feature>
<dbReference type="EMBL" id="KB468113">
    <property type="protein sequence ID" value="PCH41217.1"/>
    <property type="molecule type" value="Genomic_DNA"/>
</dbReference>
<dbReference type="Proteomes" id="UP000218811">
    <property type="component" value="Unassembled WGS sequence"/>
</dbReference>
<organism evidence="2 3">
    <name type="scientific">Wolfiporia cocos (strain MD-104)</name>
    <name type="common">Brown rot fungus</name>
    <dbReference type="NCBI Taxonomy" id="742152"/>
    <lineage>
        <taxon>Eukaryota</taxon>
        <taxon>Fungi</taxon>
        <taxon>Dikarya</taxon>
        <taxon>Basidiomycota</taxon>
        <taxon>Agaricomycotina</taxon>
        <taxon>Agaricomycetes</taxon>
        <taxon>Polyporales</taxon>
        <taxon>Phaeolaceae</taxon>
        <taxon>Wolfiporia</taxon>
    </lineage>
</organism>
<feature type="compositionally biased region" description="Polar residues" evidence="1">
    <location>
        <begin position="1"/>
        <end position="12"/>
    </location>
</feature>
<name>A0A2H3JYJ2_WOLCO</name>
<sequence length="224" mass="24125">MIFGLTETQSMPTRRARRRPRSLAPRRAAGDIFAADDSHRQDTQLAGAHGGGLPDRASAKHPLAVPNPATGPRSARARPARPLPSGCAAGRHHSRSSVGREALRAPPYAPRSSRTEHTAGPPRWKNRTRTACTLRTALGVAARPPARRRRPAARTLREEIRATAPPRARATCTVRDRRSVVFTVDATTDKPIGPLYTKLCARPQGYPLGGRAASSAVVLLLNSL</sequence>